<evidence type="ECO:0000313" key="1">
    <source>
        <dbReference type="EMBL" id="MPC82940.1"/>
    </source>
</evidence>
<dbReference type="EMBL" id="VSRR010061118">
    <property type="protein sequence ID" value="MPC82940.1"/>
    <property type="molecule type" value="Genomic_DNA"/>
</dbReference>
<organism evidence="1 2">
    <name type="scientific">Portunus trituberculatus</name>
    <name type="common">Swimming crab</name>
    <name type="synonym">Neptunus trituberculatus</name>
    <dbReference type="NCBI Taxonomy" id="210409"/>
    <lineage>
        <taxon>Eukaryota</taxon>
        <taxon>Metazoa</taxon>
        <taxon>Ecdysozoa</taxon>
        <taxon>Arthropoda</taxon>
        <taxon>Crustacea</taxon>
        <taxon>Multicrustacea</taxon>
        <taxon>Malacostraca</taxon>
        <taxon>Eumalacostraca</taxon>
        <taxon>Eucarida</taxon>
        <taxon>Decapoda</taxon>
        <taxon>Pleocyemata</taxon>
        <taxon>Brachyura</taxon>
        <taxon>Eubrachyura</taxon>
        <taxon>Portunoidea</taxon>
        <taxon>Portunidae</taxon>
        <taxon>Portuninae</taxon>
        <taxon>Portunus</taxon>
    </lineage>
</organism>
<sequence length="123" mass="13981">MLHHHHTLTATHRTTRQRMISTHHYPLYLPRTCTSTLSRAFTFPLRPYSCQAPSRYPLQYHISTVKRVNLSSTTSRDALVSRPFNPHRTSQGPHSMVGAGGSFFVILAQPDLLAQTSLTLAWR</sequence>
<reference evidence="1 2" key="1">
    <citation type="submission" date="2019-05" db="EMBL/GenBank/DDBJ databases">
        <title>Another draft genome of Portunus trituberculatus and its Hox gene families provides insights of decapod evolution.</title>
        <authorList>
            <person name="Jeong J.-H."/>
            <person name="Song I."/>
            <person name="Kim S."/>
            <person name="Choi T."/>
            <person name="Kim D."/>
            <person name="Ryu S."/>
            <person name="Kim W."/>
        </authorList>
    </citation>
    <scope>NUCLEOTIDE SEQUENCE [LARGE SCALE GENOMIC DNA]</scope>
    <source>
        <tissue evidence="1">Muscle</tissue>
    </source>
</reference>
<comment type="caution">
    <text evidence="1">The sequence shown here is derived from an EMBL/GenBank/DDBJ whole genome shotgun (WGS) entry which is preliminary data.</text>
</comment>
<keyword evidence="2" id="KW-1185">Reference proteome</keyword>
<protein>
    <submittedName>
        <fullName evidence="1">Uncharacterized protein</fullName>
    </submittedName>
</protein>
<proteinExistence type="predicted"/>
<dbReference type="Proteomes" id="UP000324222">
    <property type="component" value="Unassembled WGS sequence"/>
</dbReference>
<evidence type="ECO:0000313" key="2">
    <source>
        <dbReference type="Proteomes" id="UP000324222"/>
    </source>
</evidence>
<name>A0A5B7IEY5_PORTR</name>
<dbReference type="AlphaFoldDB" id="A0A5B7IEY5"/>
<gene>
    <name evidence="1" type="ORF">E2C01_077629</name>
</gene>
<accession>A0A5B7IEY5</accession>